<dbReference type="PANTHER" id="PTHR31145:SF2">
    <property type="entry name" value="FLAVIN CARRIER PROTEIN 2"/>
    <property type="match status" value="1"/>
</dbReference>
<keyword evidence="4 9" id="KW-0732">Signal</keyword>
<dbReference type="Proteomes" id="UP001187734">
    <property type="component" value="Unassembled WGS sequence"/>
</dbReference>
<evidence type="ECO:0000256" key="7">
    <source>
        <dbReference type="SAM" id="MobiDB-lite"/>
    </source>
</evidence>
<feature type="transmembrane region" description="Helical" evidence="8">
    <location>
        <begin position="523"/>
        <end position="545"/>
    </location>
</feature>
<evidence type="ECO:0000313" key="12">
    <source>
        <dbReference type="Proteomes" id="UP001187734"/>
    </source>
</evidence>
<evidence type="ECO:0000256" key="9">
    <source>
        <dbReference type="SAM" id="SignalP"/>
    </source>
</evidence>
<evidence type="ECO:0000256" key="3">
    <source>
        <dbReference type="ARBA" id="ARBA00022692"/>
    </source>
</evidence>
<feature type="region of interest" description="Disordered" evidence="7">
    <location>
        <begin position="641"/>
        <end position="676"/>
    </location>
</feature>
<dbReference type="InterPro" id="IPR040241">
    <property type="entry name" value="TRP_Flc/Pkd2-like"/>
</dbReference>
<sequence length="676" mass="74380">MKLSTISLILFSWLAHLLPFATAGNLLESNALVSCQQGSQLTATLFHVVITPNNSIVTLNVNGVASVQGYVLFDVTLDVYGHQFIHKVVDPCNMGFDIPSLCPMAPGDIDLEFNFGIGDALNQVPDIAYGIPDLDATVRAYINMTSTGESVACVEANFGTGKTVEQLSVKWVTAIIIGIGLVSSSFISLAGYGNAAAHLAANTLSLFTYFQAQAIIGLTGVTMPPIVDSWTQNFQWSMGIIRMGWMQKIFTWYQRATGGKPARIFDHLATASVQVAKRSLEYIPSAEALVRRSFAISKRSNIELENGSFLVYGIQRVAFRSHIETTNLFLTGIVFFCIFTVFACIMVLLFKLVLDLCAKQGWIKPDRFLEFRTEWRSILKGTLLRLTLMGFAPITILCLWEFTQSDSPALMVLAVFFFLAVLLTLSMAALRIIRLASLVSPLIGLYSNSRILNKWGFLYIQYRATAYYFIVPQLVYTLLKGMFVALGQKSGVTQAIALMLIEAAALIGTSVMRPFMDKSVNSFNIAIFVFNFLNAIMLFIFTNVLDMPKMGPSITGLVLFVANAAFSLILLLMIIVSSVLVFWRKNPDARYKFMADDRASLMKSRSSTQLDTMTQLDALAAAARGDPRGYSRPVSSSSYLAAPAFPDHGQKNSSASSISSRSPQKDSQTDVRTVEQ</sequence>
<accession>A0AAE8MC13</accession>
<dbReference type="GO" id="GO:0009272">
    <property type="term" value="P:fungal-type cell wall biogenesis"/>
    <property type="evidence" value="ECO:0007669"/>
    <property type="project" value="TreeGrafter"/>
</dbReference>
<dbReference type="EMBL" id="ONZP01000251">
    <property type="protein sequence ID" value="SPJ79100.1"/>
    <property type="molecule type" value="Genomic_DNA"/>
</dbReference>
<keyword evidence="3 8" id="KW-0812">Transmembrane</keyword>
<feature type="transmembrane region" description="Helical" evidence="8">
    <location>
        <begin position="328"/>
        <end position="354"/>
    </location>
</feature>
<protein>
    <submittedName>
        <fullName evidence="11">Related to calcium-related spray protein</fullName>
    </submittedName>
</protein>
<evidence type="ECO:0000256" key="8">
    <source>
        <dbReference type="SAM" id="Phobius"/>
    </source>
</evidence>
<feature type="domain" description="ML-like" evidence="10">
    <location>
        <begin position="25"/>
        <end position="165"/>
    </location>
</feature>
<evidence type="ECO:0000256" key="2">
    <source>
        <dbReference type="ARBA" id="ARBA00010642"/>
    </source>
</evidence>
<comment type="similarity">
    <text evidence="2">Belongs to the transient receptor potential (TRP) ion channel family.</text>
</comment>
<feature type="transmembrane region" description="Helical" evidence="8">
    <location>
        <begin position="491"/>
        <end position="511"/>
    </location>
</feature>
<evidence type="ECO:0000313" key="11">
    <source>
        <dbReference type="EMBL" id="SPJ79100.1"/>
    </source>
</evidence>
<dbReference type="GO" id="GO:0055085">
    <property type="term" value="P:transmembrane transport"/>
    <property type="evidence" value="ECO:0007669"/>
    <property type="project" value="TreeGrafter"/>
</dbReference>
<proteinExistence type="inferred from homology"/>
<feature type="compositionally biased region" description="Low complexity" evidence="7">
    <location>
        <begin position="653"/>
        <end position="662"/>
    </location>
</feature>
<dbReference type="GO" id="GO:0016020">
    <property type="term" value="C:membrane"/>
    <property type="evidence" value="ECO:0007669"/>
    <property type="project" value="UniProtKB-SubCell"/>
</dbReference>
<evidence type="ECO:0000259" key="10">
    <source>
        <dbReference type="SMART" id="SM01320"/>
    </source>
</evidence>
<evidence type="ECO:0000256" key="6">
    <source>
        <dbReference type="ARBA" id="ARBA00023136"/>
    </source>
</evidence>
<comment type="subcellular location">
    <subcellularLocation>
        <location evidence="1">Membrane</location>
        <topology evidence="1">Multi-pass membrane protein</topology>
    </subcellularLocation>
</comment>
<dbReference type="InterPro" id="IPR032800">
    <property type="entry name" value="TRP_N"/>
</dbReference>
<feature type="signal peptide" evidence="9">
    <location>
        <begin position="1"/>
        <end position="23"/>
    </location>
</feature>
<keyword evidence="6 8" id="KW-0472">Membrane</keyword>
<reference evidence="11" key="1">
    <citation type="submission" date="2018-03" db="EMBL/GenBank/DDBJ databases">
        <authorList>
            <person name="Guldener U."/>
        </authorList>
    </citation>
    <scope>NUCLEOTIDE SEQUENCE</scope>
</reference>
<dbReference type="Pfam" id="PF06011">
    <property type="entry name" value="TRP"/>
    <property type="match status" value="1"/>
</dbReference>
<dbReference type="Pfam" id="PF14558">
    <property type="entry name" value="TRP_N"/>
    <property type="match status" value="1"/>
</dbReference>
<organism evidence="11 12">
    <name type="scientific">Fusarium torulosum</name>
    <dbReference type="NCBI Taxonomy" id="33205"/>
    <lineage>
        <taxon>Eukaryota</taxon>
        <taxon>Fungi</taxon>
        <taxon>Dikarya</taxon>
        <taxon>Ascomycota</taxon>
        <taxon>Pezizomycotina</taxon>
        <taxon>Sordariomycetes</taxon>
        <taxon>Hypocreomycetidae</taxon>
        <taxon>Hypocreales</taxon>
        <taxon>Nectriaceae</taxon>
        <taxon>Fusarium</taxon>
    </lineage>
</organism>
<dbReference type="AlphaFoldDB" id="A0AAE8MC13"/>
<dbReference type="InterPro" id="IPR010308">
    <property type="entry name" value="TRP_C"/>
</dbReference>
<dbReference type="SMART" id="SM01320">
    <property type="entry name" value="TRP_N"/>
    <property type="match status" value="1"/>
</dbReference>
<feature type="transmembrane region" description="Helical" evidence="8">
    <location>
        <begin position="409"/>
        <end position="430"/>
    </location>
</feature>
<keyword evidence="12" id="KW-1185">Reference proteome</keyword>
<name>A0AAE8MC13_9HYPO</name>
<dbReference type="PANTHER" id="PTHR31145">
    <property type="entry name" value="INTEGRAL MEMBRANE PROTEIN (AFU_ORTHOLOGUE AFUA_7G01610)"/>
    <property type="match status" value="1"/>
</dbReference>
<evidence type="ECO:0000256" key="1">
    <source>
        <dbReference type="ARBA" id="ARBA00004141"/>
    </source>
</evidence>
<feature type="transmembrane region" description="Helical" evidence="8">
    <location>
        <begin position="557"/>
        <end position="583"/>
    </location>
</feature>
<gene>
    <name evidence="11" type="ORF">FTOL_07491</name>
</gene>
<feature type="compositionally biased region" description="Basic and acidic residues" evidence="7">
    <location>
        <begin position="663"/>
        <end position="676"/>
    </location>
</feature>
<comment type="caution">
    <text evidence="11">The sequence shown here is derived from an EMBL/GenBank/DDBJ whole genome shotgun (WGS) entry which is preliminary data.</text>
</comment>
<evidence type="ECO:0000256" key="4">
    <source>
        <dbReference type="ARBA" id="ARBA00022729"/>
    </source>
</evidence>
<keyword evidence="5 8" id="KW-1133">Transmembrane helix</keyword>
<evidence type="ECO:0000256" key="5">
    <source>
        <dbReference type="ARBA" id="ARBA00022989"/>
    </source>
</evidence>
<feature type="chain" id="PRO_5042270561" evidence="9">
    <location>
        <begin position="24"/>
        <end position="676"/>
    </location>
</feature>
<feature type="transmembrane region" description="Helical" evidence="8">
    <location>
        <begin position="451"/>
        <end position="471"/>
    </location>
</feature>
<feature type="transmembrane region" description="Helical" evidence="8">
    <location>
        <begin position="382"/>
        <end position="403"/>
    </location>
</feature>